<dbReference type="SUPFAM" id="SSF81321">
    <property type="entry name" value="Family A G protein-coupled receptor-like"/>
    <property type="match status" value="1"/>
</dbReference>
<evidence type="ECO:0000256" key="5">
    <source>
        <dbReference type="ARBA" id="ARBA00023136"/>
    </source>
</evidence>
<proteinExistence type="predicted"/>
<feature type="transmembrane region" description="Helical" evidence="6">
    <location>
        <begin position="70"/>
        <end position="88"/>
    </location>
</feature>
<dbReference type="Gene3D" id="1.20.1070.10">
    <property type="entry name" value="Rhodopsin 7-helix transmembrane proteins"/>
    <property type="match status" value="1"/>
</dbReference>
<feature type="transmembrane region" description="Helical" evidence="6">
    <location>
        <begin position="180"/>
        <end position="203"/>
    </location>
</feature>
<sequence length="319" mass="36808">MMAAQNSSQFAYQECLITELPTEVQHQILNIGSYVFRPLCFILAFLSLVLNTLVIIVVARNRSLQHPSMVMICSLAVTDVIFSLYSMYRYIEIFTHEQMCPKSHPLHSAFSALCSHATLGNLAVISRDRYMAVRTPWWYRNHATKPRAFKKLCIPWLISVVTAVVVYFSRTLGGVYKSLAQTLTLVHFAFCVIFIIFCYLSIYTRKPIEVQNANDSLFKKEKRLTNTVAWVLLILLLTYFPALLFPMVLFVKGFKNFLPFRPYYIIFIQLNGALNPLLNFGRSKKMRKAIRDLFKCILQIKPLSYVNNNNDNNNNSNNN</sequence>
<feature type="transmembrane region" description="Helical" evidence="6">
    <location>
        <begin position="108"/>
        <end position="127"/>
    </location>
</feature>
<keyword evidence="3 6" id="KW-0812">Transmembrane</keyword>
<comment type="caution">
    <text evidence="8">The sequence shown here is derived from an EMBL/GenBank/DDBJ whole genome shotgun (WGS) entry which is preliminary data.</text>
</comment>
<dbReference type="Pfam" id="PF00001">
    <property type="entry name" value="7tm_1"/>
    <property type="match status" value="1"/>
</dbReference>
<evidence type="ECO:0000259" key="7">
    <source>
        <dbReference type="PROSITE" id="PS50262"/>
    </source>
</evidence>
<feature type="non-terminal residue" evidence="8">
    <location>
        <position position="319"/>
    </location>
</feature>
<keyword evidence="4 6" id="KW-1133">Transmembrane helix</keyword>
<organism evidence="8 9">
    <name type="scientific">Porites evermanni</name>
    <dbReference type="NCBI Taxonomy" id="104178"/>
    <lineage>
        <taxon>Eukaryota</taxon>
        <taxon>Metazoa</taxon>
        <taxon>Cnidaria</taxon>
        <taxon>Anthozoa</taxon>
        <taxon>Hexacorallia</taxon>
        <taxon>Scleractinia</taxon>
        <taxon>Fungiina</taxon>
        <taxon>Poritidae</taxon>
        <taxon>Porites</taxon>
    </lineage>
</organism>
<evidence type="ECO:0000256" key="2">
    <source>
        <dbReference type="ARBA" id="ARBA00022475"/>
    </source>
</evidence>
<accession>A0ABN8LGG0</accession>
<gene>
    <name evidence="8" type="ORF">PEVE_00014569</name>
</gene>
<feature type="transmembrane region" description="Helical" evidence="6">
    <location>
        <begin position="148"/>
        <end position="168"/>
    </location>
</feature>
<feature type="transmembrane region" description="Helical" evidence="6">
    <location>
        <begin position="35"/>
        <end position="58"/>
    </location>
</feature>
<dbReference type="SMART" id="SM01381">
    <property type="entry name" value="7TM_GPCR_Srsx"/>
    <property type="match status" value="1"/>
</dbReference>
<evidence type="ECO:0000256" key="1">
    <source>
        <dbReference type="ARBA" id="ARBA00004651"/>
    </source>
</evidence>
<feature type="transmembrane region" description="Helical" evidence="6">
    <location>
        <begin position="224"/>
        <end position="251"/>
    </location>
</feature>
<feature type="domain" description="G-protein coupled receptors family 1 profile" evidence="7">
    <location>
        <begin position="50"/>
        <end position="279"/>
    </location>
</feature>
<feature type="transmembrane region" description="Helical" evidence="6">
    <location>
        <begin position="263"/>
        <end position="281"/>
    </location>
</feature>
<dbReference type="Proteomes" id="UP001159427">
    <property type="component" value="Unassembled WGS sequence"/>
</dbReference>
<dbReference type="InterPro" id="IPR017452">
    <property type="entry name" value="GPCR_Rhodpsn_7TM"/>
</dbReference>
<keyword evidence="9" id="KW-1185">Reference proteome</keyword>
<evidence type="ECO:0000313" key="8">
    <source>
        <dbReference type="EMBL" id="CAH3015253.1"/>
    </source>
</evidence>
<evidence type="ECO:0000256" key="3">
    <source>
        <dbReference type="ARBA" id="ARBA00022692"/>
    </source>
</evidence>
<dbReference type="PRINTS" id="PR00237">
    <property type="entry name" value="GPCRRHODOPSN"/>
</dbReference>
<dbReference type="PROSITE" id="PS50262">
    <property type="entry name" value="G_PROTEIN_RECEP_F1_2"/>
    <property type="match status" value="1"/>
</dbReference>
<keyword evidence="2" id="KW-1003">Cell membrane</keyword>
<dbReference type="CDD" id="cd00637">
    <property type="entry name" value="7tm_classA_rhodopsin-like"/>
    <property type="match status" value="1"/>
</dbReference>
<keyword evidence="5 6" id="KW-0472">Membrane</keyword>
<dbReference type="EMBL" id="CALNXI010000021">
    <property type="protein sequence ID" value="CAH3015253.1"/>
    <property type="molecule type" value="Genomic_DNA"/>
</dbReference>
<evidence type="ECO:0000256" key="6">
    <source>
        <dbReference type="SAM" id="Phobius"/>
    </source>
</evidence>
<reference evidence="8 9" key="1">
    <citation type="submission" date="2022-05" db="EMBL/GenBank/DDBJ databases">
        <authorList>
            <consortium name="Genoscope - CEA"/>
            <person name="William W."/>
        </authorList>
    </citation>
    <scope>NUCLEOTIDE SEQUENCE [LARGE SCALE GENOMIC DNA]</scope>
</reference>
<protein>
    <recommendedName>
        <fullName evidence="7">G-protein coupled receptors family 1 profile domain-containing protein</fullName>
    </recommendedName>
</protein>
<comment type="subcellular location">
    <subcellularLocation>
        <location evidence="1">Cell membrane</location>
        <topology evidence="1">Multi-pass membrane protein</topology>
    </subcellularLocation>
</comment>
<evidence type="ECO:0000256" key="4">
    <source>
        <dbReference type="ARBA" id="ARBA00022989"/>
    </source>
</evidence>
<dbReference type="PANTHER" id="PTHR22750">
    <property type="entry name" value="G-PROTEIN COUPLED RECEPTOR"/>
    <property type="match status" value="1"/>
</dbReference>
<name>A0ABN8LGG0_9CNID</name>
<evidence type="ECO:0000313" key="9">
    <source>
        <dbReference type="Proteomes" id="UP001159427"/>
    </source>
</evidence>
<dbReference type="InterPro" id="IPR000276">
    <property type="entry name" value="GPCR_Rhodpsn"/>
</dbReference>